<keyword evidence="4" id="KW-1185">Reference proteome</keyword>
<protein>
    <submittedName>
        <fullName evidence="3">Uncharacterized protein</fullName>
    </submittedName>
</protein>
<gene>
    <name evidence="3" type="ORF">CDAR_20781</name>
</gene>
<feature type="coiled-coil region" evidence="1">
    <location>
        <begin position="34"/>
        <end position="89"/>
    </location>
</feature>
<sequence>MTLKMQFDDLVRKMDDILLLDDGPEEFIECILSSMKIKEEYEKKMEELHQLKRLHAKKEKQVNCLKSKLKNECSKLEKEKKKADVLKKQRDSLVCIFGECFGGRWKRDFGSQQHKSRRVVAAGVGKQQPVARVSSPQKGSGHLC</sequence>
<feature type="region of interest" description="Disordered" evidence="2">
    <location>
        <begin position="120"/>
        <end position="144"/>
    </location>
</feature>
<name>A0AAV4QGG4_9ARAC</name>
<dbReference type="EMBL" id="BPLQ01004331">
    <property type="protein sequence ID" value="GIY07337.1"/>
    <property type="molecule type" value="Genomic_DNA"/>
</dbReference>
<evidence type="ECO:0000313" key="3">
    <source>
        <dbReference type="EMBL" id="GIY07337.1"/>
    </source>
</evidence>
<reference evidence="3 4" key="1">
    <citation type="submission" date="2021-06" db="EMBL/GenBank/DDBJ databases">
        <title>Caerostris darwini draft genome.</title>
        <authorList>
            <person name="Kono N."/>
            <person name="Arakawa K."/>
        </authorList>
    </citation>
    <scope>NUCLEOTIDE SEQUENCE [LARGE SCALE GENOMIC DNA]</scope>
</reference>
<organism evidence="3 4">
    <name type="scientific">Caerostris darwini</name>
    <dbReference type="NCBI Taxonomy" id="1538125"/>
    <lineage>
        <taxon>Eukaryota</taxon>
        <taxon>Metazoa</taxon>
        <taxon>Ecdysozoa</taxon>
        <taxon>Arthropoda</taxon>
        <taxon>Chelicerata</taxon>
        <taxon>Arachnida</taxon>
        <taxon>Araneae</taxon>
        <taxon>Araneomorphae</taxon>
        <taxon>Entelegynae</taxon>
        <taxon>Araneoidea</taxon>
        <taxon>Araneidae</taxon>
        <taxon>Caerostris</taxon>
    </lineage>
</organism>
<comment type="caution">
    <text evidence="3">The sequence shown here is derived from an EMBL/GenBank/DDBJ whole genome shotgun (WGS) entry which is preliminary data.</text>
</comment>
<keyword evidence="1" id="KW-0175">Coiled coil</keyword>
<accession>A0AAV4QGG4</accession>
<evidence type="ECO:0000256" key="1">
    <source>
        <dbReference type="SAM" id="Coils"/>
    </source>
</evidence>
<dbReference type="AlphaFoldDB" id="A0AAV4QGG4"/>
<evidence type="ECO:0000313" key="4">
    <source>
        <dbReference type="Proteomes" id="UP001054837"/>
    </source>
</evidence>
<dbReference type="Proteomes" id="UP001054837">
    <property type="component" value="Unassembled WGS sequence"/>
</dbReference>
<evidence type="ECO:0000256" key="2">
    <source>
        <dbReference type="SAM" id="MobiDB-lite"/>
    </source>
</evidence>
<proteinExistence type="predicted"/>